<comment type="caution">
    <text evidence="1">The sequence shown here is derived from an EMBL/GenBank/DDBJ whole genome shotgun (WGS) entry which is preliminary data.</text>
</comment>
<dbReference type="EMBL" id="LAQL01000019">
    <property type="protein sequence ID" value="KLN59136.1"/>
    <property type="molecule type" value="Genomic_DNA"/>
</dbReference>
<accession>A0A0H2MAD1</accession>
<gene>
    <name evidence="1" type="ORF">WH96_19405</name>
</gene>
<dbReference type="RefSeq" id="WP_047765883.1">
    <property type="nucleotide sequence ID" value="NZ_LAQL01000019.1"/>
</dbReference>
<sequence length="63" mass="6770">MATTLKGSRALLHALDAVTAMEQARQKIKLSGQKTPDKVSGGRNIKDVGAVELFEFLSEGIKN</sequence>
<proteinExistence type="predicted"/>
<reference evidence="1 2" key="1">
    <citation type="submission" date="2015-03" db="EMBL/GenBank/DDBJ databases">
        <title>Genome Sequence of Kiloniella spongiae MEBiC09566, isolated from a marine sponge.</title>
        <authorList>
            <person name="Shao Z."/>
            <person name="Wang L."/>
            <person name="Li X."/>
        </authorList>
    </citation>
    <scope>NUCLEOTIDE SEQUENCE [LARGE SCALE GENOMIC DNA]</scope>
    <source>
        <strain evidence="1 2">MEBiC09566</strain>
    </source>
</reference>
<dbReference type="AlphaFoldDB" id="A0A0H2MAD1"/>
<dbReference type="Proteomes" id="UP000035444">
    <property type="component" value="Unassembled WGS sequence"/>
</dbReference>
<evidence type="ECO:0000313" key="1">
    <source>
        <dbReference type="EMBL" id="KLN59136.1"/>
    </source>
</evidence>
<name>A0A0H2MAD1_9PROT</name>
<keyword evidence="2" id="KW-1185">Reference proteome</keyword>
<organism evidence="1 2">
    <name type="scientific">Kiloniella spongiae</name>
    <dbReference type="NCBI Taxonomy" id="1489064"/>
    <lineage>
        <taxon>Bacteria</taxon>
        <taxon>Pseudomonadati</taxon>
        <taxon>Pseudomonadota</taxon>
        <taxon>Alphaproteobacteria</taxon>
        <taxon>Rhodospirillales</taxon>
        <taxon>Kiloniellaceae</taxon>
        <taxon>Kiloniella</taxon>
    </lineage>
</organism>
<dbReference type="OrthoDB" id="9955573at2"/>
<protein>
    <submittedName>
        <fullName evidence="1">Uncharacterized protein</fullName>
    </submittedName>
</protein>
<evidence type="ECO:0000313" key="2">
    <source>
        <dbReference type="Proteomes" id="UP000035444"/>
    </source>
</evidence>